<dbReference type="KEGG" id="aarg:Aargi30884_15310"/>
<evidence type="ECO:0000256" key="1">
    <source>
        <dbReference type="SAM" id="MobiDB-lite"/>
    </source>
</evidence>
<accession>A0A6N4TIE8</accession>
<dbReference type="Proteomes" id="UP000464754">
    <property type="component" value="Chromosome"/>
</dbReference>
<dbReference type="RefSeq" id="WP_163051948.1">
    <property type="nucleotide sequence ID" value="NZ_AP019695.1"/>
</dbReference>
<dbReference type="EMBL" id="AP019695">
    <property type="protein sequence ID" value="BBK22628.1"/>
    <property type="molecule type" value="Genomic_DNA"/>
</dbReference>
<organism evidence="2 3">
    <name type="scientific">Amedibacterium intestinale</name>
    <dbReference type="NCBI Taxonomy" id="2583452"/>
    <lineage>
        <taxon>Bacteria</taxon>
        <taxon>Bacillati</taxon>
        <taxon>Bacillota</taxon>
        <taxon>Erysipelotrichia</taxon>
        <taxon>Erysipelotrichales</taxon>
        <taxon>Erysipelotrichaceae</taxon>
        <taxon>Amedibacterium</taxon>
    </lineage>
</organism>
<keyword evidence="3" id="KW-1185">Reference proteome</keyword>
<name>A0A6N4TIE8_9FIRM</name>
<gene>
    <name evidence="2" type="ORF">Aargi30884_15310</name>
</gene>
<evidence type="ECO:0000313" key="3">
    <source>
        <dbReference type="Proteomes" id="UP000464754"/>
    </source>
</evidence>
<dbReference type="AlphaFoldDB" id="A0A6N4TIE8"/>
<protein>
    <submittedName>
        <fullName evidence="2">Uncharacterized protein</fullName>
    </submittedName>
</protein>
<feature type="region of interest" description="Disordered" evidence="1">
    <location>
        <begin position="190"/>
        <end position="222"/>
    </location>
</feature>
<evidence type="ECO:0000313" key="2">
    <source>
        <dbReference type="EMBL" id="BBK22628.1"/>
    </source>
</evidence>
<sequence>MSDSGYMTKEMMQGIITIGWQAGTSMVHVLRDVIWRLKIANEKSGESSYKNYLNETKGKKFKDEIDFLRVAEKKKSEVVKASVSKDDVLFLQKTCQRYGVDFHLRTRPENLEELLQKKFVRQEMLTSREDDILKSFIMYDPQGKMMMDPENESIPLLKKDDYLLSFKQTDINKWELICERLEDRNRSIKEKIDKAKQIKQHREKDNQKVERNKERKAEVKEK</sequence>
<reference evidence="3" key="1">
    <citation type="submission" date="2019-05" db="EMBL/GenBank/DDBJ databases">
        <title>Complete genome sequencing of Absiella argi strain JCM 30884.</title>
        <authorList>
            <person name="Sakamoto M."/>
            <person name="Murakami T."/>
            <person name="Mori H."/>
        </authorList>
    </citation>
    <scope>NUCLEOTIDE SEQUENCE [LARGE SCALE GENOMIC DNA]</scope>
    <source>
        <strain evidence="3">JCM 30884</strain>
    </source>
</reference>
<proteinExistence type="predicted"/>